<gene>
    <name evidence="2" type="ORF">NT02SARS_0601</name>
</gene>
<dbReference type="InterPro" id="IPR011059">
    <property type="entry name" value="Metal-dep_hydrolase_composite"/>
</dbReference>
<protein>
    <submittedName>
        <fullName evidence="2">Twin-arginine translocation pathway signal</fullName>
    </submittedName>
</protein>
<dbReference type="Pfam" id="PF07969">
    <property type="entry name" value="Amidohydro_3"/>
    <property type="match status" value="1"/>
</dbReference>
<dbReference type="InterPro" id="IPR032466">
    <property type="entry name" value="Metal_Hydrolase"/>
</dbReference>
<dbReference type="Gene3D" id="3.10.310.70">
    <property type="match status" value="1"/>
</dbReference>
<dbReference type="PANTHER" id="PTHR22642">
    <property type="entry name" value="IMIDAZOLONEPROPIONASE"/>
    <property type="match status" value="1"/>
</dbReference>
<name>J4KT68_9GAMM</name>
<dbReference type="HOGENOM" id="CLU_009942_2_0_6"/>
<evidence type="ECO:0000259" key="1">
    <source>
        <dbReference type="Pfam" id="PF07969"/>
    </source>
</evidence>
<dbReference type="EMBL" id="JH611164">
    <property type="protein sequence ID" value="EJP73929.1"/>
    <property type="molecule type" value="Genomic_DNA"/>
</dbReference>
<dbReference type="Gene3D" id="3.20.20.140">
    <property type="entry name" value="Metal-dependent hydrolases"/>
    <property type="match status" value="1"/>
</dbReference>
<proteinExistence type="predicted"/>
<evidence type="ECO:0000313" key="3">
    <source>
        <dbReference type="Proteomes" id="UP000010116"/>
    </source>
</evidence>
<dbReference type="Gene3D" id="2.30.40.10">
    <property type="entry name" value="Urease, subunit C, domain 1"/>
    <property type="match status" value="1"/>
</dbReference>
<dbReference type="SUPFAM" id="SSF51556">
    <property type="entry name" value="Metallo-dependent hydrolases"/>
    <property type="match status" value="1"/>
</dbReference>
<dbReference type="AlphaFoldDB" id="J4KT68"/>
<evidence type="ECO:0000313" key="2">
    <source>
        <dbReference type="EMBL" id="EJP73929.1"/>
    </source>
</evidence>
<dbReference type="GO" id="GO:0016810">
    <property type="term" value="F:hydrolase activity, acting on carbon-nitrogen (but not peptide) bonds"/>
    <property type="evidence" value="ECO:0007669"/>
    <property type="project" value="InterPro"/>
</dbReference>
<dbReference type="InterPro" id="IPR033932">
    <property type="entry name" value="YtcJ-like"/>
</dbReference>
<reference evidence="2 3" key="1">
    <citation type="journal article" date="2012" name="ISME J.">
        <title>Genomic insights to SAR86, an abundant and uncultivated marine bacterial lineage.</title>
        <authorList>
            <person name="Dupont C.L."/>
            <person name="Rusch D.B."/>
            <person name="Yooseph S."/>
            <person name="Lombardo M.J."/>
            <person name="Richter R.A."/>
            <person name="Valas R."/>
            <person name="Novotny M."/>
            <person name="Yee-Greenbaum J."/>
            <person name="Selengut J.D."/>
            <person name="Haft D.H."/>
            <person name="Halpern A.L."/>
            <person name="Lasken R.S."/>
            <person name="Nealson K."/>
            <person name="Friedman R."/>
            <person name="Venter J.C."/>
        </authorList>
    </citation>
    <scope>NUCLEOTIDE SEQUENCE [LARGE SCALE GENOMIC DNA]</scope>
</reference>
<dbReference type="PANTHER" id="PTHR22642:SF2">
    <property type="entry name" value="PROTEIN LONG AFTER FAR-RED 3"/>
    <property type="match status" value="1"/>
</dbReference>
<dbReference type="CDD" id="cd01300">
    <property type="entry name" value="YtcJ_like"/>
    <property type="match status" value="1"/>
</dbReference>
<accession>J4KT68</accession>
<dbReference type="SUPFAM" id="SSF51338">
    <property type="entry name" value="Composite domain of metallo-dependent hydrolases"/>
    <property type="match status" value="1"/>
</dbReference>
<organism evidence="2 3">
    <name type="scientific">SAR86 cluster bacterium SAR86B</name>
    <dbReference type="NCBI Taxonomy" id="1123867"/>
    <lineage>
        <taxon>Bacteria</taxon>
        <taxon>Pseudomonadati</taxon>
        <taxon>Pseudomonadota</taxon>
        <taxon>Gammaproteobacteria</taxon>
        <taxon>SAR86 cluster</taxon>
    </lineage>
</organism>
<feature type="domain" description="Amidohydrolase 3" evidence="1">
    <location>
        <begin position="71"/>
        <end position="561"/>
    </location>
</feature>
<dbReference type="InterPro" id="IPR013108">
    <property type="entry name" value="Amidohydro_3"/>
</dbReference>
<dbReference type="Proteomes" id="UP000010116">
    <property type="component" value="Unassembled WGS sequence"/>
</dbReference>
<sequence>MKKLLFFIFLIIPFSYAEDLKERIFLAKELITLDAFDQESDAILVKKNKILAVGKKNNLVTAYPHAEIISDFQNDVIVPGFIEHHIHPLLAAITMNSHIVAIDDWTTPNQKTRGVRNRSEYIAKLQEINAMLEDGEPMISWGFHHYFHEKLTRQDLDKISNDRPILIIHRSFHEFIMNSKALEFFDINNEDIKNLTANDKKHTNLTEGHFSERGLIAVMPKVMSYLAAPERILAGMQITEGYLLQNGITLIANPGAMYDKSIQGAKNYIFGDLNTPFKSLYIPSALYMLEHVSFDDLLKATEDQLTWGAGKLEYLPRHIKLFADGAMYSQNMMLRDGYLDGHEGAWLMEKEIFEEAFKLYWDAGYQIHVHQNGDAGLDRVLNVLEKNLKQNPRDDHRTTIVHFGYAAPDQVKRIKELGAIVSANPFYVTALSDLYSKKGVGFERSQEMVRLGDLEKENIIFSLHSDMPMAPASPLVLMHSAVNRINFANKVAGPNQRVSALEALKGVTINAAYTLRIESNYGSISPGKIANLTVLSANPLSIDPSSIDAIKVIATIEEGKINQF</sequence>